<reference evidence="4 5" key="1">
    <citation type="submission" date="2021-02" db="EMBL/GenBank/DDBJ databases">
        <title>Variation within the Batrachochytrium salamandrivorans European outbreak.</title>
        <authorList>
            <person name="Kelly M."/>
            <person name="Pasmans F."/>
            <person name="Shea T.P."/>
            <person name="Munoz J.F."/>
            <person name="Carranza S."/>
            <person name="Cuomo C.A."/>
            <person name="Martel A."/>
        </authorList>
    </citation>
    <scope>NUCLEOTIDE SEQUENCE [LARGE SCALE GENOMIC DNA]</scope>
    <source>
        <strain evidence="4 5">AMFP18/2</strain>
    </source>
</reference>
<evidence type="ECO:0000313" key="4">
    <source>
        <dbReference type="EMBL" id="KAH6590362.1"/>
    </source>
</evidence>
<name>A0ABQ8F4F4_9FUNG</name>
<keyword evidence="1" id="KW-0479">Metal-binding</keyword>
<gene>
    <name evidence="4" type="ORF">BASA50_009337</name>
</gene>
<evidence type="ECO:0008006" key="6">
    <source>
        <dbReference type="Google" id="ProtNLM"/>
    </source>
</evidence>
<organism evidence="4 5">
    <name type="scientific">Batrachochytrium salamandrivorans</name>
    <dbReference type="NCBI Taxonomy" id="1357716"/>
    <lineage>
        <taxon>Eukaryota</taxon>
        <taxon>Fungi</taxon>
        <taxon>Fungi incertae sedis</taxon>
        <taxon>Chytridiomycota</taxon>
        <taxon>Chytridiomycota incertae sedis</taxon>
        <taxon>Chytridiomycetes</taxon>
        <taxon>Rhizophydiales</taxon>
        <taxon>Rhizophydiales incertae sedis</taxon>
        <taxon>Batrachochytrium</taxon>
    </lineage>
</organism>
<evidence type="ECO:0000313" key="5">
    <source>
        <dbReference type="Proteomes" id="UP001648503"/>
    </source>
</evidence>
<dbReference type="SUPFAM" id="SSF57850">
    <property type="entry name" value="RING/U-box"/>
    <property type="match status" value="1"/>
</dbReference>
<comment type="caution">
    <text evidence="4">The sequence shown here is derived from an EMBL/GenBank/DDBJ whole genome shotgun (WGS) entry which is preliminary data.</text>
</comment>
<proteinExistence type="predicted"/>
<sequence>MTKCTNLASGLNPTDQTLYRCGQTSCEDGRYCLSCIDACHAGHPVALKGRTETGVCDCQIHGVCRLFRGSIADLPPLKCDDCRHSIHLTIHVHRGPSLIRYLCDSCGHKQAAISQFPEAVYLVPYISSMTWPKMRMRLARAKSMANLYKHHVLPENHRWNRTHWGYRCELCARLITGPRHQCMECPSWDSFCRDCWTDHDSNHALFIVNRPINNLATDPLAMPNVVMIADNHYGISALESIFVQSSDTVTVQSMSLTELLMVYQALVLGVGHLQQTPLCWPYIANAIANIYESMAEYFVKRDQPSGRNKNYIDYAERHFDGHISVDICNEDSPTRRSSHRLSLTAALLNRMFSTGTLQTATLDGACFYIKMGNRTVFILRTLAKPTTFYRVELADSEGRPFETARVRSAFMQAVGTGVRSFSDAFGQQIINSIDAIEE</sequence>
<keyword evidence="5" id="KW-1185">Reference proteome</keyword>
<protein>
    <recommendedName>
        <fullName evidence="6">UBR-type domain-containing protein</fullName>
    </recommendedName>
</protein>
<keyword evidence="2" id="KW-0863">Zinc-finger</keyword>
<evidence type="ECO:0000256" key="3">
    <source>
        <dbReference type="ARBA" id="ARBA00022833"/>
    </source>
</evidence>
<accession>A0ABQ8F4F4</accession>
<dbReference type="Proteomes" id="UP001648503">
    <property type="component" value="Unassembled WGS sequence"/>
</dbReference>
<evidence type="ECO:0000256" key="2">
    <source>
        <dbReference type="ARBA" id="ARBA00022771"/>
    </source>
</evidence>
<dbReference type="InterPro" id="IPR043145">
    <property type="entry name" value="Znf_ZZ_sf"/>
</dbReference>
<keyword evidence="3" id="KW-0862">Zinc</keyword>
<evidence type="ECO:0000256" key="1">
    <source>
        <dbReference type="ARBA" id="ARBA00022723"/>
    </source>
</evidence>
<dbReference type="Gene3D" id="3.30.60.90">
    <property type="match status" value="1"/>
</dbReference>
<dbReference type="EMBL" id="JAFCIX010000433">
    <property type="protein sequence ID" value="KAH6590362.1"/>
    <property type="molecule type" value="Genomic_DNA"/>
</dbReference>